<dbReference type="InterPro" id="IPR052102">
    <property type="entry name" value="Enkurin_domain-protein"/>
</dbReference>
<keyword evidence="4" id="KW-0206">Cytoskeleton</keyword>
<evidence type="ECO:0000256" key="3">
    <source>
        <dbReference type="ARBA" id="ARBA00022490"/>
    </source>
</evidence>
<protein>
    <recommendedName>
        <fullName evidence="8">Enkurin domain-containing protein</fullName>
    </recommendedName>
</protein>
<reference evidence="9 10" key="1">
    <citation type="journal article" date="2018" name="BMC Genomics">
        <title>The genome of Naegleria lovaniensis, the basis for a comparative approach to unravel pathogenicity factors of the human pathogenic amoeba N. fowleri.</title>
        <authorList>
            <person name="Liechti N."/>
            <person name="Schurch N."/>
            <person name="Bruggmann R."/>
            <person name="Wittwer M."/>
        </authorList>
    </citation>
    <scope>NUCLEOTIDE SEQUENCE [LARGE SCALE GENOMIC DNA]</scope>
    <source>
        <strain evidence="9 10">ATCC 30569</strain>
    </source>
</reference>
<dbReference type="Proteomes" id="UP000816034">
    <property type="component" value="Unassembled WGS sequence"/>
</dbReference>
<sequence length="256" mass="30390">MLQNLKSLREKEHENKLKKETESIKKEEFKLPQYKEVESKVKQIKEQDYSPENPVNENYLRSGAMKERVSEQALKKKEIAIEVKREKELIQQEFKKPAIPKKEATPPQSAQREEKNYLVQNATKDLKMMAKKGEQKLIQKKDNTEYEKPETFGRVPKYILERKAEWQQQEEKAMEEQRKRDECPPGMKLVSEHDRIATLSELERNKKEIQGSINRMPILCDTMSLQQKKAQLERKLEEIEDAIKIFSRKKVYIAED</sequence>
<name>A0AA88H320_NAELO</name>
<comment type="subcellular location">
    <subcellularLocation>
        <location evidence="1">Cell projection</location>
        <location evidence="1">Cilium</location>
    </subcellularLocation>
    <subcellularLocation>
        <location evidence="2">Cytoplasm</location>
        <location evidence="2">Cytoskeleton</location>
    </subcellularLocation>
</comment>
<feature type="compositionally biased region" description="Basic and acidic residues" evidence="7">
    <location>
        <begin position="169"/>
        <end position="183"/>
    </location>
</feature>
<feature type="compositionally biased region" description="Basic and acidic residues" evidence="7">
    <location>
        <begin position="7"/>
        <end position="25"/>
    </location>
</feature>
<dbReference type="PANTHER" id="PTHR21490">
    <property type="entry name" value="ENKURIN-RELATED"/>
    <property type="match status" value="1"/>
</dbReference>
<proteinExistence type="predicted"/>
<feature type="compositionally biased region" description="Basic and acidic residues" evidence="7">
    <location>
        <begin position="94"/>
        <end position="104"/>
    </location>
</feature>
<feature type="region of interest" description="Disordered" evidence="7">
    <location>
        <begin position="42"/>
        <end position="63"/>
    </location>
</feature>
<dbReference type="GeneID" id="68104832"/>
<evidence type="ECO:0000313" key="9">
    <source>
        <dbReference type="EMBL" id="KAG2392126.1"/>
    </source>
</evidence>
<feature type="domain" description="Enkurin" evidence="8">
    <location>
        <begin position="162"/>
        <end position="254"/>
    </location>
</feature>
<evidence type="ECO:0000256" key="4">
    <source>
        <dbReference type="ARBA" id="ARBA00023212"/>
    </source>
</evidence>
<accession>A0AA88H320</accession>
<dbReference type="PROSITE" id="PS51665">
    <property type="entry name" value="ENKURIN"/>
    <property type="match status" value="1"/>
</dbReference>
<evidence type="ECO:0000256" key="6">
    <source>
        <dbReference type="SAM" id="Coils"/>
    </source>
</evidence>
<keyword evidence="10" id="KW-1185">Reference proteome</keyword>
<feature type="region of interest" description="Disordered" evidence="7">
    <location>
        <begin position="94"/>
        <end position="115"/>
    </location>
</feature>
<dbReference type="GO" id="GO:0005881">
    <property type="term" value="C:cytoplasmic microtubule"/>
    <property type="evidence" value="ECO:0007669"/>
    <property type="project" value="TreeGrafter"/>
</dbReference>
<gene>
    <name evidence="9" type="ORF">C9374_012378</name>
</gene>
<evidence type="ECO:0000256" key="2">
    <source>
        <dbReference type="ARBA" id="ARBA00004245"/>
    </source>
</evidence>
<dbReference type="GO" id="GO:0005929">
    <property type="term" value="C:cilium"/>
    <property type="evidence" value="ECO:0007669"/>
    <property type="project" value="UniProtKB-SubCell"/>
</dbReference>
<feature type="coiled-coil region" evidence="6">
    <location>
        <begin position="222"/>
        <end position="249"/>
    </location>
</feature>
<comment type="caution">
    <text evidence="9">The sequence shown here is derived from an EMBL/GenBank/DDBJ whole genome shotgun (WGS) entry which is preliminary data.</text>
</comment>
<evidence type="ECO:0000313" key="10">
    <source>
        <dbReference type="Proteomes" id="UP000816034"/>
    </source>
</evidence>
<dbReference type="PANTHER" id="PTHR21490:SF2">
    <property type="entry name" value="ENKURIN DOMAIN-CONTAINING PROTEIN 1"/>
    <property type="match status" value="1"/>
</dbReference>
<dbReference type="EMBL" id="PYSW02000005">
    <property type="protein sequence ID" value="KAG2392126.1"/>
    <property type="molecule type" value="Genomic_DNA"/>
</dbReference>
<evidence type="ECO:0000256" key="7">
    <source>
        <dbReference type="SAM" id="MobiDB-lite"/>
    </source>
</evidence>
<dbReference type="Pfam" id="PF13864">
    <property type="entry name" value="Enkurin"/>
    <property type="match status" value="1"/>
</dbReference>
<feature type="region of interest" description="Disordered" evidence="7">
    <location>
        <begin position="169"/>
        <end position="188"/>
    </location>
</feature>
<dbReference type="AlphaFoldDB" id="A0AA88H320"/>
<keyword evidence="5" id="KW-0966">Cell projection</keyword>
<evidence type="ECO:0000256" key="5">
    <source>
        <dbReference type="ARBA" id="ARBA00023273"/>
    </source>
</evidence>
<organism evidence="9 10">
    <name type="scientific">Naegleria lovaniensis</name>
    <name type="common">Amoeba</name>
    <dbReference type="NCBI Taxonomy" id="51637"/>
    <lineage>
        <taxon>Eukaryota</taxon>
        <taxon>Discoba</taxon>
        <taxon>Heterolobosea</taxon>
        <taxon>Tetramitia</taxon>
        <taxon>Eutetramitia</taxon>
        <taxon>Vahlkampfiidae</taxon>
        <taxon>Naegleria</taxon>
    </lineage>
</organism>
<dbReference type="InterPro" id="IPR027012">
    <property type="entry name" value="Enkurin_dom"/>
</dbReference>
<feature type="region of interest" description="Disordered" evidence="7">
    <location>
        <begin position="1"/>
        <end position="25"/>
    </location>
</feature>
<dbReference type="RefSeq" id="XP_044554020.1">
    <property type="nucleotide sequence ID" value="XM_044688138.1"/>
</dbReference>
<keyword evidence="6" id="KW-0175">Coiled coil</keyword>
<keyword evidence="3" id="KW-0963">Cytoplasm</keyword>
<evidence type="ECO:0000256" key="1">
    <source>
        <dbReference type="ARBA" id="ARBA00004138"/>
    </source>
</evidence>
<evidence type="ECO:0000259" key="8">
    <source>
        <dbReference type="PROSITE" id="PS51665"/>
    </source>
</evidence>